<dbReference type="InterPro" id="IPR018247">
    <property type="entry name" value="EF_Hand_1_Ca_BS"/>
</dbReference>
<feature type="compositionally biased region" description="Basic and acidic residues" evidence="1">
    <location>
        <begin position="47"/>
        <end position="69"/>
    </location>
</feature>
<feature type="domain" description="EF-hand" evidence="3">
    <location>
        <begin position="55"/>
        <end position="90"/>
    </location>
</feature>
<evidence type="ECO:0000256" key="2">
    <source>
        <dbReference type="SAM" id="SignalP"/>
    </source>
</evidence>
<dbReference type="Gene3D" id="1.10.238.10">
    <property type="entry name" value="EF-hand"/>
    <property type="match status" value="1"/>
</dbReference>
<dbReference type="GO" id="GO:0005509">
    <property type="term" value="F:calcium ion binding"/>
    <property type="evidence" value="ECO:0007669"/>
    <property type="project" value="InterPro"/>
</dbReference>
<dbReference type="Pfam" id="PF13202">
    <property type="entry name" value="EF-hand_5"/>
    <property type="match status" value="2"/>
</dbReference>
<feature type="region of interest" description="Disordered" evidence="1">
    <location>
        <begin position="24"/>
        <end position="92"/>
    </location>
</feature>
<evidence type="ECO:0000313" key="4">
    <source>
        <dbReference type="EMBL" id="MUH35695.1"/>
    </source>
</evidence>
<accession>A0A7X2ZSP7</accession>
<dbReference type="RefSeq" id="WP_038238256.1">
    <property type="nucleotide sequence ID" value="NZ_RCNR01000010.1"/>
</dbReference>
<evidence type="ECO:0000259" key="3">
    <source>
        <dbReference type="PROSITE" id="PS50222"/>
    </source>
</evidence>
<keyword evidence="2" id="KW-0732">Signal</keyword>
<dbReference type="Proteomes" id="UP000540519">
    <property type="component" value="Unassembled WGS sequence"/>
</dbReference>
<dbReference type="EMBL" id="RCNR01000010">
    <property type="protein sequence ID" value="MUH35695.1"/>
    <property type="molecule type" value="Genomic_DNA"/>
</dbReference>
<dbReference type="AlphaFoldDB" id="A0A7X2ZSP7"/>
<comment type="caution">
    <text evidence="4">The sequence shown here is derived from an EMBL/GenBank/DDBJ whole genome shotgun (WGS) entry which is preliminary data.</text>
</comment>
<evidence type="ECO:0000256" key="1">
    <source>
        <dbReference type="SAM" id="MobiDB-lite"/>
    </source>
</evidence>
<protein>
    <submittedName>
        <fullName evidence="4">EF-hand domain-containing protein</fullName>
    </submittedName>
</protein>
<gene>
    <name evidence="4" type="ORF">D9O36_07580</name>
</gene>
<dbReference type="OrthoDB" id="1145220at2"/>
<sequence length="92" mass="10201">MNKKSFYTAIATVAFTLIAVQTASAQEKRGQEPPSATELIKQMDANEDGKLSEKEVKGPIKNDFSKIDTNEDGYLSLEELKEAPKPKRGKKQ</sequence>
<dbReference type="PROSITE" id="PS00018">
    <property type="entry name" value="EF_HAND_1"/>
    <property type="match status" value="1"/>
</dbReference>
<dbReference type="InterPro" id="IPR002048">
    <property type="entry name" value="EF_hand_dom"/>
</dbReference>
<organism evidence="4 5">
    <name type="scientific">Zobellia amurskyensis</name>
    <dbReference type="NCBI Taxonomy" id="248905"/>
    <lineage>
        <taxon>Bacteria</taxon>
        <taxon>Pseudomonadati</taxon>
        <taxon>Bacteroidota</taxon>
        <taxon>Flavobacteriia</taxon>
        <taxon>Flavobacteriales</taxon>
        <taxon>Flavobacteriaceae</taxon>
        <taxon>Zobellia</taxon>
    </lineage>
</organism>
<name>A0A7X2ZSP7_9FLAO</name>
<proteinExistence type="predicted"/>
<feature type="signal peptide" evidence="2">
    <location>
        <begin position="1"/>
        <end position="25"/>
    </location>
</feature>
<keyword evidence="5" id="KW-1185">Reference proteome</keyword>
<dbReference type="PROSITE" id="PS50222">
    <property type="entry name" value="EF_HAND_2"/>
    <property type="match status" value="1"/>
</dbReference>
<reference evidence="4 5" key="1">
    <citation type="journal article" date="2019" name="Mar. Drugs">
        <title>Comparative Genomics and CAZyme Genome Repertoires of Marine Zobellia amurskyensis KMM 3526(T) and Zobellia laminariae KMM 3676(T).</title>
        <authorList>
            <person name="Chernysheva N."/>
            <person name="Bystritskaya E."/>
            <person name="Stenkova A."/>
            <person name="Golovkin I."/>
            <person name="Nedashkovskaya O."/>
            <person name="Isaeva M."/>
        </authorList>
    </citation>
    <scope>NUCLEOTIDE SEQUENCE [LARGE SCALE GENOMIC DNA]</scope>
    <source>
        <strain evidence="4 5">KMM 3526</strain>
    </source>
</reference>
<evidence type="ECO:0000313" key="5">
    <source>
        <dbReference type="Proteomes" id="UP000540519"/>
    </source>
</evidence>
<feature type="chain" id="PRO_5030904117" evidence="2">
    <location>
        <begin position="26"/>
        <end position="92"/>
    </location>
</feature>
<dbReference type="InterPro" id="IPR011992">
    <property type="entry name" value="EF-hand-dom_pair"/>
</dbReference>
<dbReference type="SUPFAM" id="SSF47473">
    <property type="entry name" value="EF-hand"/>
    <property type="match status" value="1"/>
</dbReference>